<evidence type="ECO:0000313" key="2">
    <source>
        <dbReference type="Proteomes" id="UP001168877"/>
    </source>
</evidence>
<reference evidence="1" key="1">
    <citation type="journal article" date="2022" name="Plant J.">
        <title>Strategies of tolerance reflected in two North American maple genomes.</title>
        <authorList>
            <person name="McEvoy S.L."/>
            <person name="Sezen U.U."/>
            <person name="Trouern-Trend A."/>
            <person name="McMahon S.M."/>
            <person name="Schaberg P.G."/>
            <person name="Yang J."/>
            <person name="Wegrzyn J.L."/>
            <person name="Swenson N.G."/>
        </authorList>
    </citation>
    <scope>NUCLEOTIDE SEQUENCE</scope>
    <source>
        <strain evidence="1">NS2018</strain>
    </source>
</reference>
<dbReference type="Proteomes" id="UP001168877">
    <property type="component" value="Unassembled WGS sequence"/>
</dbReference>
<dbReference type="AlphaFoldDB" id="A0AA39T6I6"/>
<protein>
    <submittedName>
        <fullName evidence="1">Uncharacterized protein</fullName>
    </submittedName>
</protein>
<reference evidence="1" key="2">
    <citation type="submission" date="2023-06" db="EMBL/GenBank/DDBJ databases">
        <authorList>
            <person name="Swenson N.G."/>
            <person name="Wegrzyn J.L."/>
            <person name="Mcevoy S.L."/>
        </authorList>
    </citation>
    <scope>NUCLEOTIDE SEQUENCE</scope>
    <source>
        <strain evidence="1">NS2018</strain>
        <tissue evidence="1">Leaf</tissue>
    </source>
</reference>
<proteinExistence type="predicted"/>
<sequence length="163" mass="19386">MRFPWVNLKMTRVRVRSNSTIVGWRTVNSCYKLRKDGRGVGLKEQAEVDRKAILVGWSEELRQERLIILGEMWKGVRRDEQKWSQKSKVQWLKEGDKNTKFFHCLANGRKRMNFIGEIVIEGRKVSKPSEVKEGIAKYFRNHFRKRIEHCPDLRVSNLKRLSE</sequence>
<dbReference type="EMBL" id="JAUESC010000003">
    <property type="protein sequence ID" value="KAK0601649.1"/>
    <property type="molecule type" value="Genomic_DNA"/>
</dbReference>
<accession>A0AA39T6I6</accession>
<organism evidence="1 2">
    <name type="scientific">Acer saccharum</name>
    <name type="common">Sugar maple</name>
    <dbReference type="NCBI Taxonomy" id="4024"/>
    <lineage>
        <taxon>Eukaryota</taxon>
        <taxon>Viridiplantae</taxon>
        <taxon>Streptophyta</taxon>
        <taxon>Embryophyta</taxon>
        <taxon>Tracheophyta</taxon>
        <taxon>Spermatophyta</taxon>
        <taxon>Magnoliopsida</taxon>
        <taxon>eudicotyledons</taxon>
        <taxon>Gunneridae</taxon>
        <taxon>Pentapetalae</taxon>
        <taxon>rosids</taxon>
        <taxon>malvids</taxon>
        <taxon>Sapindales</taxon>
        <taxon>Sapindaceae</taxon>
        <taxon>Hippocastanoideae</taxon>
        <taxon>Acereae</taxon>
        <taxon>Acer</taxon>
    </lineage>
</organism>
<keyword evidence="2" id="KW-1185">Reference proteome</keyword>
<name>A0AA39T6I6_ACESA</name>
<comment type="caution">
    <text evidence="1">The sequence shown here is derived from an EMBL/GenBank/DDBJ whole genome shotgun (WGS) entry which is preliminary data.</text>
</comment>
<evidence type="ECO:0000313" key="1">
    <source>
        <dbReference type="EMBL" id="KAK0601649.1"/>
    </source>
</evidence>
<gene>
    <name evidence="1" type="ORF">LWI29_026088</name>
</gene>